<dbReference type="GO" id="GO:0005496">
    <property type="term" value="F:steroid binding"/>
    <property type="evidence" value="ECO:0007669"/>
    <property type="project" value="TreeGrafter"/>
</dbReference>
<dbReference type="Pfam" id="PF03006">
    <property type="entry name" value="HlyIII"/>
    <property type="match status" value="1"/>
</dbReference>
<keyword evidence="4 7" id="KW-1133">Transmembrane helix</keyword>
<evidence type="ECO:0000256" key="4">
    <source>
        <dbReference type="ARBA" id="ARBA00022989"/>
    </source>
</evidence>
<evidence type="ECO:0000256" key="6">
    <source>
        <dbReference type="PIRSR" id="PIRSR604254-1"/>
    </source>
</evidence>
<feature type="binding site" evidence="6">
    <location>
        <position position="131"/>
    </location>
    <ligand>
        <name>Zn(2+)</name>
        <dbReference type="ChEBI" id="CHEBI:29105"/>
    </ligand>
</feature>
<feature type="binding site" evidence="6">
    <location>
        <position position="263"/>
    </location>
    <ligand>
        <name>Zn(2+)</name>
        <dbReference type="ChEBI" id="CHEBI:29105"/>
    </ligand>
</feature>
<name>A0A667ZFC2_9TELE</name>
<dbReference type="PANTHER" id="PTHR20855:SF22">
    <property type="entry name" value="MEMBRANE PROGESTIN RECEPTOR BETA"/>
    <property type="match status" value="1"/>
</dbReference>
<comment type="subcellular location">
    <subcellularLocation>
        <location evidence="1">Membrane</location>
        <topology evidence="1">Multi-pass membrane protein</topology>
    </subcellularLocation>
</comment>
<reference evidence="8" key="3">
    <citation type="submission" date="2025-09" db="UniProtKB">
        <authorList>
            <consortium name="Ensembl"/>
        </authorList>
    </citation>
    <scope>IDENTIFICATION</scope>
</reference>
<keyword evidence="9" id="KW-1185">Reference proteome</keyword>
<evidence type="ECO:0000313" key="8">
    <source>
        <dbReference type="Ensembl" id="ENSMMDP00005041785.1"/>
    </source>
</evidence>
<dbReference type="GO" id="GO:0003707">
    <property type="term" value="F:nuclear steroid receptor activity"/>
    <property type="evidence" value="ECO:0007669"/>
    <property type="project" value="TreeGrafter"/>
</dbReference>
<evidence type="ECO:0000313" key="9">
    <source>
        <dbReference type="Proteomes" id="UP000472263"/>
    </source>
</evidence>
<keyword evidence="5 7" id="KW-0472">Membrane</keyword>
<dbReference type="InterPro" id="IPR004254">
    <property type="entry name" value="AdipoR/HlyIII-related"/>
</dbReference>
<feature type="binding site" evidence="6">
    <location>
        <position position="267"/>
    </location>
    <ligand>
        <name>Zn(2+)</name>
        <dbReference type="ChEBI" id="CHEBI:29105"/>
    </ligand>
</feature>
<dbReference type="GO" id="GO:0046872">
    <property type="term" value="F:metal ion binding"/>
    <property type="evidence" value="ECO:0007669"/>
    <property type="project" value="UniProtKB-KW"/>
</dbReference>
<reference evidence="8" key="1">
    <citation type="submission" date="2019-06" db="EMBL/GenBank/DDBJ databases">
        <authorList>
            <consortium name="Wellcome Sanger Institute Data Sharing"/>
        </authorList>
    </citation>
    <scope>NUCLEOTIDE SEQUENCE [LARGE SCALE GENOMIC DNA]</scope>
</reference>
<dbReference type="GO" id="GO:0005886">
    <property type="term" value="C:plasma membrane"/>
    <property type="evidence" value="ECO:0007669"/>
    <property type="project" value="TreeGrafter"/>
</dbReference>
<gene>
    <name evidence="8" type="primary">PAQR8</name>
</gene>
<dbReference type="Proteomes" id="UP000472263">
    <property type="component" value="Chromosome 3"/>
</dbReference>
<sequence>LEEPTLLVPGAVPLSLSLSLSLPSCLSASAKLRPLLPSLPPPVRDVDVPPLFREPYILSGYRPPGLPWRCYLLSLFQLHNETLNVWSHLLAAVFSLQGPEGRGLSLDAASLPLLLYVLSALTYLSCSAAAHLLQAHSELAHYSLFFLDYVGVAIYQYGCALALSVYSVFLPAAAILSWLSCTSCCVAKLCFRRPYPLCRKLCQVVPLGVAYLLDVSPLAHRLATTPVSSLHQVALFLLAACFFSCPVPERCSPGRYDVIGHAHQLFHLLLALCTLAQQEALFHDFLSRRPALLRRFGEERLLLACASFPCLALCSALTALTMRGRARARLKKEQR</sequence>
<reference evidence="8" key="2">
    <citation type="submission" date="2025-08" db="UniProtKB">
        <authorList>
            <consortium name="Ensembl"/>
        </authorList>
    </citation>
    <scope>IDENTIFICATION</scope>
</reference>
<dbReference type="Ensembl" id="ENSMMDT00005042633.1">
    <property type="protein sequence ID" value="ENSMMDP00005041785.1"/>
    <property type="gene ID" value="ENSMMDG00005019190.1"/>
</dbReference>
<dbReference type="GeneTree" id="ENSGT00940000159860"/>
<keyword evidence="6" id="KW-0479">Metal-binding</keyword>
<organism evidence="8 9">
    <name type="scientific">Myripristis murdjan</name>
    <name type="common">pinecone soldierfish</name>
    <dbReference type="NCBI Taxonomy" id="586833"/>
    <lineage>
        <taxon>Eukaryota</taxon>
        <taxon>Metazoa</taxon>
        <taxon>Chordata</taxon>
        <taxon>Craniata</taxon>
        <taxon>Vertebrata</taxon>
        <taxon>Euteleostomi</taxon>
        <taxon>Actinopterygii</taxon>
        <taxon>Neopterygii</taxon>
        <taxon>Teleostei</taxon>
        <taxon>Neoteleostei</taxon>
        <taxon>Acanthomorphata</taxon>
        <taxon>Holocentriformes</taxon>
        <taxon>Holocentridae</taxon>
        <taxon>Myripristis</taxon>
    </lineage>
</organism>
<evidence type="ECO:0000256" key="3">
    <source>
        <dbReference type="ARBA" id="ARBA00022692"/>
    </source>
</evidence>
<keyword evidence="3 7" id="KW-0812">Transmembrane</keyword>
<comment type="similarity">
    <text evidence="2">Belongs to the ADIPOR family.</text>
</comment>
<dbReference type="PANTHER" id="PTHR20855">
    <property type="entry name" value="ADIPOR/PROGESTIN RECEPTOR-RELATED"/>
    <property type="match status" value="1"/>
</dbReference>
<keyword evidence="6" id="KW-0862">Zinc</keyword>
<evidence type="ECO:0000256" key="7">
    <source>
        <dbReference type="SAM" id="Phobius"/>
    </source>
</evidence>
<feature type="transmembrane region" description="Helical" evidence="7">
    <location>
        <begin position="301"/>
        <end position="322"/>
    </location>
</feature>
<evidence type="ECO:0000256" key="5">
    <source>
        <dbReference type="ARBA" id="ARBA00023136"/>
    </source>
</evidence>
<proteinExistence type="inferred from homology"/>
<accession>A0A667ZFC2</accession>
<protein>
    <submittedName>
        <fullName evidence="8">Progestin and adipoQ receptor family member 8</fullName>
    </submittedName>
</protein>
<dbReference type="AlphaFoldDB" id="A0A667ZFC2"/>
<evidence type="ECO:0000256" key="1">
    <source>
        <dbReference type="ARBA" id="ARBA00004141"/>
    </source>
</evidence>
<evidence type="ECO:0000256" key="2">
    <source>
        <dbReference type="ARBA" id="ARBA00007018"/>
    </source>
</evidence>